<evidence type="ECO:0000256" key="8">
    <source>
        <dbReference type="ARBA" id="ARBA00023288"/>
    </source>
</evidence>
<keyword evidence="7" id="KW-0325">Glycoprotein</keyword>
<evidence type="ECO:0000256" key="1">
    <source>
        <dbReference type="ARBA" id="ARBA00002523"/>
    </source>
</evidence>
<comment type="function">
    <text evidence="1">VSG forms a coat on the surface of the parasite. The trypanosome evades the immune response of the host by expressing a series of antigenically distinct VSGs from an estimated 1000 VSG genes.</text>
</comment>
<evidence type="ECO:0000256" key="10">
    <source>
        <dbReference type="SAM" id="MobiDB-lite"/>
    </source>
</evidence>
<keyword evidence="4" id="KW-0336">GPI-anchor</keyword>
<feature type="domain" description="Trypanosome variant surface glycoprotein B-type N-terminal" evidence="12">
    <location>
        <begin position="19"/>
        <end position="90"/>
    </location>
</feature>
<accession>F9WB56</accession>
<evidence type="ECO:0000259" key="12">
    <source>
        <dbReference type="Pfam" id="PF13206"/>
    </source>
</evidence>
<proteinExistence type="predicted"/>
<keyword evidence="6" id="KW-0472">Membrane</keyword>
<evidence type="ECO:0000256" key="4">
    <source>
        <dbReference type="ARBA" id="ARBA00022622"/>
    </source>
</evidence>
<keyword evidence="5 11" id="KW-0732">Signal</keyword>
<feature type="chain" id="PRO_5003390092" evidence="11">
    <location>
        <begin position="22"/>
        <end position="417"/>
    </location>
</feature>
<evidence type="ECO:0000256" key="3">
    <source>
        <dbReference type="ARBA" id="ARBA00022475"/>
    </source>
</evidence>
<feature type="domain" description="Trypanosome variant surface glycoprotein B-type N-terminal" evidence="12">
    <location>
        <begin position="98"/>
        <end position="355"/>
    </location>
</feature>
<dbReference type="AlphaFoldDB" id="F9WB56"/>
<organism evidence="13 14">
    <name type="scientific">Trypanosoma congolense (strain IL3000)</name>
    <dbReference type="NCBI Taxonomy" id="1068625"/>
    <lineage>
        <taxon>Eukaryota</taxon>
        <taxon>Discoba</taxon>
        <taxon>Euglenozoa</taxon>
        <taxon>Kinetoplastea</taxon>
        <taxon>Metakinetoplastina</taxon>
        <taxon>Trypanosomatida</taxon>
        <taxon>Trypanosomatidae</taxon>
        <taxon>Trypanosoma</taxon>
        <taxon>Nannomonas</taxon>
    </lineage>
</organism>
<evidence type="ECO:0000256" key="2">
    <source>
        <dbReference type="ARBA" id="ARBA00004609"/>
    </source>
</evidence>
<reference evidence="14" key="1">
    <citation type="submission" date="2011-07" db="EMBL/GenBank/DDBJ databases">
        <title>Divergent evolution of antigenic variation in African trypanosomes.</title>
        <authorList>
            <person name="Jackson A.P."/>
            <person name="Berry A."/>
            <person name="Allison H.C."/>
            <person name="Burton P."/>
            <person name="Anderson J."/>
            <person name="Aslett M."/>
            <person name="Brown R."/>
            <person name="Corton N."/>
            <person name="Harris D."/>
            <person name="Hauser H."/>
            <person name="Gamble J."/>
            <person name="Gilderthorp R."/>
            <person name="McQuillan J."/>
            <person name="Quail M.A."/>
            <person name="Sanders M."/>
            <person name="Van Tonder A."/>
            <person name="Ginger M.L."/>
            <person name="Donelson J.E."/>
            <person name="Field M.C."/>
            <person name="Barry J.D."/>
            <person name="Berriman M."/>
            <person name="Hertz-Fowler C."/>
        </authorList>
    </citation>
    <scope>NUCLEOTIDE SEQUENCE [LARGE SCALE GENOMIC DNA]</scope>
    <source>
        <strain evidence="14">IL3000</strain>
    </source>
</reference>
<evidence type="ECO:0000256" key="7">
    <source>
        <dbReference type="ARBA" id="ARBA00023180"/>
    </source>
</evidence>
<protein>
    <submittedName>
        <fullName evidence="13">Variant surface glycoprotein</fullName>
    </submittedName>
</protein>
<dbReference type="InterPro" id="IPR025932">
    <property type="entry name" value="Trypano_VSG_B_N_dom"/>
</dbReference>
<keyword evidence="8" id="KW-0449">Lipoprotein</keyword>
<evidence type="ECO:0000313" key="14">
    <source>
        <dbReference type="Proteomes" id="UP000000702"/>
    </source>
</evidence>
<evidence type="ECO:0000256" key="5">
    <source>
        <dbReference type="ARBA" id="ARBA00022729"/>
    </source>
</evidence>
<comment type="caution">
    <text evidence="13">The sequence shown here is derived from an EMBL/GenBank/DDBJ whole genome shotgun (WGS) entry which is preliminary data.</text>
</comment>
<gene>
    <name evidence="13" type="ORF">TCIL3000_0_50960</name>
</gene>
<keyword evidence="9" id="KW-0175">Coiled coil</keyword>
<dbReference type="Proteomes" id="UP000000702">
    <property type="component" value="Unassembled WGS sequence"/>
</dbReference>
<keyword evidence="3" id="KW-1003">Cell membrane</keyword>
<name>F9WB56_TRYCI</name>
<keyword evidence="14" id="KW-1185">Reference proteome</keyword>
<dbReference type="EMBL" id="CAEQ01001534">
    <property type="protein sequence ID" value="CCD14487.1"/>
    <property type="molecule type" value="Genomic_DNA"/>
</dbReference>
<dbReference type="GO" id="GO:0098552">
    <property type="term" value="C:side of membrane"/>
    <property type="evidence" value="ECO:0007669"/>
    <property type="project" value="UniProtKB-KW"/>
</dbReference>
<feature type="coiled-coil region" evidence="9">
    <location>
        <begin position="336"/>
        <end position="363"/>
    </location>
</feature>
<evidence type="ECO:0000256" key="9">
    <source>
        <dbReference type="SAM" id="Coils"/>
    </source>
</evidence>
<sequence length="417" mass="45554">MECFVRVIAVVIFNLLVGVKGQGQVNVQGVDNAEQFALLCRIYDVAKNPPIHHVDSQDPLMIVSEIDALNASFAYEKHINETENVGNSSDAQVKPTITREAAVAQAILSRITKKANAILREIIKVNTTRDIEKVKADFAQVIFGEGGNESDLDKSTLSAVKGRAEACGNSELSNKGDSAGENIVVDFFCLCTQRTNNAEGIDNVCGVQVGGKSKGDYHGWSDAAPSGSASMWASMKKGCGNLLHQPHKFIEESYEVVEDFLKHLKTGGVYRWGSGKDSDRKPGMLGTGVGSNSGNGKSPVCDGKKGGRGQQPPSGVCVYYGTESEWETNIPWLKQLKTALDNLAILNNQIATIQRDIEKLHMLLHRAEEIYETANVITEIQRPIVPPNLQSAAKRLTAYSAARRYHPYHFILLWVLL</sequence>
<reference evidence="13 14" key="2">
    <citation type="journal article" date="2012" name="Proc. Natl. Acad. Sci. U.S.A.">
        <title>Antigenic diversity is generated by distinct evolutionary mechanisms in African trypanosome species.</title>
        <authorList>
            <person name="Jackson A.P."/>
            <person name="Berry A."/>
            <person name="Aslett M."/>
            <person name="Allison H.C."/>
            <person name="Burton P."/>
            <person name="Vavrova-Anderson J."/>
            <person name="Brown R."/>
            <person name="Browne H."/>
            <person name="Corton N."/>
            <person name="Hauser H."/>
            <person name="Gamble J."/>
            <person name="Gilderthorp R."/>
            <person name="Marcello L."/>
            <person name="McQuillan J."/>
            <person name="Otto T.D."/>
            <person name="Quail M.A."/>
            <person name="Sanders M.J."/>
            <person name="van Tonder A."/>
            <person name="Ginger M.L."/>
            <person name="Field M.C."/>
            <person name="Barry J.D."/>
            <person name="Hertz-Fowler C."/>
            <person name="Berriman M."/>
        </authorList>
    </citation>
    <scope>NUCLEOTIDE SEQUENCE [LARGE SCALE GENOMIC DNA]</scope>
    <source>
        <strain evidence="13 14">IL3000</strain>
    </source>
</reference>
<dbReference type="Pfam" id="PF13206">
    <property type="entry name" value="VSG_B"/>
    <property type="match status" value="2"/>
</dbReference>
<feature type="region of interest" description="Disordered" evidence="10">
    <location>
        <begin position="280"/>
        <end position="312"/>
    </location>
</feature>
<feature type="signal peptide" evidence="11">
    <location>
        <begin position="1"/>
        <end position="21"/>
    </location>
</feature>
<evidence type="ECO:0000256" key="11">
    <source>
        <dbReference type="SAM" id="SignalP"/>
    </source>
</evidence>
<comment type="subcellular location">
    <subcellularLocation>
        <location evidence="2">Cell membrane</location>
        <topology evidence="2">Lipid-anchor</topology>
        <topology evidence="2">GPI-anchor</topology>
    </subcellularLocation>
</comment>
<evidence type="ECO:0000313" key="13">
    <source>
        <dbReference type="EMBL" id="CCD14487.1"/>
    </source>
</evidence>
<dbReference type="VEuPathDB" id="TriTrypDB:TcIL3000_0_50960"/>
<dbReference type="GO" id="GO:0005886">
    <property type="term" value="C:plasma membrane"/>
    <property type="evidence" value="ECO:0007669"/>
    <property type="project" value="UniProtKB-SubCell"/>
</dbReference>
<evidence type="ECO:0000256" key="6">
    <source>
        <dbReference type="ARBA" id="ARBA00023136"/>
    </source>
</evidence>